<organism evidence="2 3">
    <name type="scientific">Selenomonas ruminantium</name>
    <dbReference type="NCBI Taxonomy" id="971"/>
    <lineage>
        <taxon>Bacteria</taxon>
        <taxon>Bacillati</taxon>
        <taxon>Bacillota</taxon>
        <taxon>Negativicutes</taxon>
        <taxon>Selenomonadales</taxon>
        <taxon>Selenomonadaceae</taxon>
        <taxon>Selenomonas</taxon>
    </lineage>
</organism>
<evidence type="ECO:0000256" key="1">
    <source>
        <dbReference type="SAM" id="MobiDB-lite"/>
    </source>
</evidence>
<dbReference type="EMBL" id="FOQK01000039">
    <property type="protein sequence ID" value="SFI43535.1"/>
    <property type="molecule type" value="Genomic_DNA"/>
</dbReference>
<proteinExistence type="predicted"/>
<evidence type="ECO:0000313" key="3">
    <source>
        <dbReference type="Proteomes" id="UP000183639"/>
    </source>
</evidence>
<accession>A0A1G7YZT6</accession>
<dbReference type="Proteomes" id="UP000183639">
    <property type="component" value="Unassembled WGS sequence"/>
</dbReference>
<feature type="region of interest" description="Disordered" evidence="1">
    <location>
        <begin position="1"/>
        <end position="45"/>
    </location>
</feature>
<feature type="compositionally biased region" description="Basic and acidic residues" evidence="1">
    <location>
        <begin position="1"/>
        <end position="25"/>
    </location>
</feature>
<reference evidence="2 3" key="1">
    <citation type="submission" date="2016-10" db="EMBL/GenBank/DDBJ databases">
        <authorList>
            <person name="de Groot N.N."/>
        </authorList>
    </citation>
    <scope>NUCLEOTIDE SEQUENCE [LARGE SCALE GENOMIC DNA]</scope>
    <source>
        <strain evidence="2 3">Z108</strain>
    </source>
</reference>
<dbReference type="OrthoDB" id="1666482at2"/>
<evidence type="ECO:0000313" key="2">
    <source>
        <dbReference type="EMBL" id="SFI43535.1"/>
    </source>
</evidence>
<name>A0A1G7YZT6_SELRU</name>
<sequence length="91" mass="10312">MARLIDKIEERERQTEANASAEKKTPVVVRMTEQTKSSSGKDKQISAKVNSETYAAFTEINRALGMSNNSALNMIIADYVREKRYVLEDIK</sequence>
<gene>
    <name evidence="2" type="ORF">SAMN04487861_1398</name>
</gene>
<protein>
    <submittedName>
        <fullName evidence="2">Uncharacterized protein</fullName>
    </submittedName>
</protein>
<dbReference type="RefSeq" id="WP_033171188.1">
    <property type="nucleotide sequence ID" value="NZ_FOQK01000039.1"/>
</dbReference>
<dbReference type="AlphaFoldDB" id="A0A1G7YZT6"/>